<evidence type="ECO:0000313" key="1">
    <source>
        <dbReference type="Proteomes" id="UP000504612"/>
    </source>
</evidence>
<gene>
    <name evidence="2" type="primary">LOC113426992</name>
</gene>
<sequence length="249" mass="28695">MEPMAEAGICIRSTLDDGLYLGKYPTCNRTYDIVTNQRDLSKRMEQLYDICFEMFGNYSPSYMRLRALEEMLFMPFIELRSAPKKLMFLCGSLAIAKLPFTWRGRCTVGYIEAPRILSRGVRDVKEQEPIEAKSENVFLELMKVVLNSSSFCVKGETTVTDFMSTCFIGVPVPGKFLMSESRILIHPDAYTLYNLSKVITLFGSPVKPTKWTNQKKLVTEVKTVFPVYDCVKYKLPEKKMFFIVQRLKK</sequence>
<keyword evidence="1" id="KW-1185">Reference proteome</keyword>
<organism evidence="1 2">
    <name type="scientific">Notechis scutatus</name>
    <name type="common">mainland tiger snake</name>
    <dbReference type="NCBI Taxonomy" id="8663"/>
    <lineage>
        <taxon>Eukaryota</taxon>
        <taxon>Metazoa</taxon>
        <taxon>Chordata</taxon>
        <taxon>Craniata</taxon>
        <taxon>Vertebrata</taxon>
        <taxon>Euteleostomi</taxon>
        <taxon>Lepidosauria</taxon>
        <taxon>Squamata</taxon>
        <taxon>Bifurcata</taxon>
        <taxon>Unidentata</taxon>
        <taxon>Episquamata</taxon>
        <taxon>Toxicofera</taxon>
        <taxon>Serpentes</taxon>
        <taxon>Colubroidea</taxon>
        <taxon>Elapidae</taxon>
        <taxon>Hydrophiinae</taxon>
        <taxon>Notechis</taxon>
    </lineage>
</organism>
<evidence type="ECO:0000313" key="2">
    <source>
        <dbReference type="RefSeq" id="XP_026545236.1"/>
    </source>
</evidence>
<dbReference type="GeneID" id="113426992"/>
<proteinExistence type="predicted"/>
<dbReference type="KEGG" id="nss:113426992"/>
<dbReference type="AlphaFoldDB" id="A0A6J1VQ85"/>
<accession>A0A6J1VQ85</accession>
<reference evidence="2" key="1">
    <citation type="submission" date="2025-08" db="UniProtKB">
        <authorList>
            <consortium name="RefSeq"/>
        </authorList>
    </citation>
    <scope>IDENTIFICATION</scope>
</reference>
<dbReference type="RefSeq" id="XP_026545236.1">
    <property type="nucleotide sequence ID" value="XM_026689451.1"/>
</dbReference>
<name>A0A6J1VQ85_9SAUR</name>
<dbReference type="Proteomes" id="UP000504612">
    <property type="component" value="Unplaced"/>
</dbReference>
<protein>
    <submittedName>
        <fullName evidence="2">Uncharacterized protein LOC113426992</fullName>
    </submittedName>
</protein>